<dbReference type="GO" id="GO:0006624">
    <property type="term" value="P:vacuolar protein processing"/>
    <property type="evidence" value="ECO:0007669"/>
    <property type="project" value="TreeGrafter"/>
</dbReference>
<gene>
    <name evidence="3" type="ORF">AXF42_Ash006084</name>
</gene>
<evidence type="ECO:0000256" key="2">
    <source>
        <dbReference type="SAM" id="SignalP"/>
    </source>
</evidence>
<dbReference type="EC" id="3.4.22.34" evidence="3"/>
<organism evidence="3 4">
    <name type="scientific">Apostasia shenzhenica</name>
    <dbReference type="NCBI Taxonomy" id="1088818"/>
    <lineage>
        <taxon>Eukaryota</taxon>
        <taxon>Viridiplantae</taxon>
        <taxon>Streptophyta</taxon>
        <taxon>Embryophyta</taxon>
        <taxon>Tracheophyta</taxon>
        <taxon>Spermatophyta</taxon>
        <taxon>Magnoliopsida</taxon>
        <taxon>Liliopsida</taxon>
        <taxon>Asparagales</taxon>
        <taxon>Orchidaceae</taxon>
        <taxon>Apostasioideae</taxon>
        <taxon>Apostasia</taxon>
    </lineage>
</organism>
<name>A0A2I0B064_9ASPA</name>
<dbReference type="Proteomes" id="UP000236161">
    <property type="component" value="Unassembled WGS sequence"/>
</dbReference>
<feature type="chain" id="PRO_5014181963" evidence="2">
    <location>
        <begin position="29"/>
        <end position="175"/>
    </location>
</feature>
<feature type="signal peptide" evidence="2">
    <location>
        <begin position="1"/>
        <end position="28"/>
    </location>
</feature>
<dbReference type="EMBL" id="KZ451932">
    <property type="protein sequence ID" value="PKA61188.1"/>
    <property type="molecule type" value="Genomic_DNA"/>
</dbReference>
<keyword evidence="4" id="KW-1185">Reference proteome</keyword>
<evidence type="ECO:0000313" key="4">
    <source>
        <dbReference type="Proteomes" id="UP000236161"/>
    </source>
</evidence>
<dbReference type="Gene3D" id="3.40.50.1460">
    <property type="match status" value="1"/>
</dbReference>
<evidence type="ECO:0000256" key="1">
    <source>
        <dbReference type="ARBA" id="ARBA00009941"/>
    </source>
</evidence>
<dbReference type="PANTHER" id="PTHR12000">
    <property type="entry name" value="HEMOGLOBINASE FAMILY MEMBER"/>
    <property type="match status" value="1"/>
</dbReference>
<protein>
    <submittedName>
        <fullName evidence="3">Vacuolar-processing enzyme gamma-isozyme</fullName>
        <ecNumber evidence="3">3.4.22.34</ecNumber>
    </submittedName>
</protein>
<reference evidence="3 4" key="1">
    <citation type="journal article" date="2017" name="Nature">
        <title>The Apostasia genome and the evolution of orchids.</title>
        <authorList>
            <person name="Zhang G.Q."/>
            <person name="Liu K.W."/>
            <person name="Li Z."/>
            <person name="Lohaus R."/>
            <person name="Hsiao Y.Y."/>
            <person name="Niu S.C."/>
            <person name="Wang J.Y."/>
            <person name="Lin Y.C."/>
            <person name="Xu Q."/>
            <person name="Chen L.J."/>
            <person name="Yoshida K."/>
            <person name="Fujiwara S."/>
            <person name="Wang Z.W."/>
            <person name="Zhang Y.Q."/>
            <person name="Mitsuda N."/>
            <person name="Wang M."/>
            <person name="Liu G.H."/>
            <person name="Pecoraro L."/>
            <person name="Huang H.X."/>
            <person name="Xiao X.J."/>
            <person name="Lin M."/>
            <person name="Wu X.Y."/>
            <person name="Wu W.L."/>
            <person name="Chen Y.Y."/>
            <person name="Chang S.B."/>
            <person name="Sakamoto S."/>
            <person name="Ohme-Takagi M."/>
            <person name="Yagi M."/>
            <person name="Zeng S.J."/>
            <person name="Shen C.Y."/>
            <person name="Yeh C.M."/>
            <person name="Luo Y.B."/>
            <person name="Tsai W.C."/>
            <person name="Van de Peer Y."/>
            <person name="Liu Z.J."/>
        </authorList>
    </citation>
    <scope>NUCLEOTIDE SEQUENCE [LARGE SCALE GENOMIC DNA]</scope>
    <source>
        <strain evidence="4">cv. Shenzhen</strain>
        <tissue evidence="3">Stem</tissue>
    </source>
</reference>
<accession>A0A2I0B064</accession>
<dbReference type="GO" id="GO:0005773">
    <property type="term" value="C:vacuole"/>
    <property type="evidence" value="ECO:0007669"/>
    <property type="project" value="GOC"/>
</dbReference>
<dbReference type="STRING" id="1088818.A0A2I0B064"/>
<dbReference type="PANTHER" id="PTHR12000:SF50">
    <property type="entry name" value="VACUOLAR-PROCESSING ENZYME GAMMA-ISOZYME"/>
    <property type="match status" value="1"/>
</dbReference>
<dbReference type="OrthoDB" id="681671at2759"/>
<keyword evidence="2" id="KW-0732">Signal</keyword>
<dbReference type="PRINTS" id="PR00776">
    <property type="entry name" value="HEMOGLOBNASE"/>
</dbReference>
<dbReference type="AlphaFoldDB" id="A0A2I0B064"/>
<dbReference type="GO" id="GO:0051603">
    <property type="term" value="P:proteolysis involved in protein catabolic process"/>
    <property type="evidence" value="ECO:0007669"/>
    <property type="project" value="TreeGrafter"/>
</dbReference>
<dbReference type="GO" id="GO:0004197">
    <property type="term" value="F:cysteine-type endopeptidase activity"/>
    <property type="evidence" value="ECO:0007669"/>
    <property type="project" value="UniProtKB-EC"/>
</dbReference>
<dbReference type="Pfam" id="PF01650">
    <property type="entry name" value="Peptidase_C13"/>
    <property type="match status" value="1"/>
</dbReference>
<dbReference type="InterPro" id="IPR001096">
    <property type="entry name" value="Peptidase_C13"/>
</dbReference>
<proteinExistence type="inferred from homology"/>
<comment type="similarity">
    <text evidence="1">Belongs to the peptidase C13 family.</text>
</comment>
<evidence type="ECO:0000313" key="3">
    <source>
        <dbReference type="EMBL" id="PKA61188.1"/>
    </source>
</evidence>
<sequence length="175" mass="18872">MGRYQLRSINSLLAVLLILPLFPRRSALFRPTAAAGEDGSGGTRWAVLIAGSSGYENYRHQADICHAYQIMKKGGLKDENIIVFMYDDIAYNEENPTPGVIINHPLGGDVYAGVPKDYTGENVNVNNVLAVILGNKNATSGGSGKVVASGPDDLIFIFYSDHGAPGVLYHLHRVV</sequence>
<keyword evidence="3" id="KW-0378">Hydrolase</keyword>